<evidence type="ECO:0000313" key="2">
    <source>
        <dbReference type="EMBL" id="KAI3433408.1"/>
    </source>
</evidence>
<dbReference type="AlphaFoldDB" id="A0A9D4TS62"/>
<accession>A0A9D4TS62</accession>
<feature type="region of interest" description="Disordered" evidence="1">
    <location>
        <begin position="27"/>
        <end position="59"/>
    </location>
</feature>
<feature type="compositionally biased region" description="Low complexity" evidence="1">
    <location>
        <begin position="136"/>
        <end position="148"/>
    </location>
</feature>
<dbReference type="OrthoDB" id="513439at2759"/>
<name>A0A9D4TS62_CHLVU</name>
<feature type="compositionally biased region" description="Basic residues" evidence="1">
    <location>
        <begin position="151"/>
        <end position="166"/>
    </location>
</feature>
<dbReference type="InterPro" id="IPR011989">
    <property type="entry name" value="ARM-like"/>
</dbReference>
<gene>
    <name evidence="2" type="ORF">D9Q98_003224</name>
</gene>
<keyword evidence="3" id="KW-1185">Reference proteome</keyword>
<organism evidence="2 3">
    <name type="scientific">Chlorella vulgaris</name>
    <name type="common">Green alga</name>
    <dbReference type="NCBI Taxonomy" id="3077"/>
    <lineage>
        <taxon>Eukaryota</taxon>
        <taxon>Viridiplantae</taxon>
        <taxon>Chlorophyta</taxon>
        <taxon>core chlorophytes</taxon>
        <taxon>Trebouxiophyceae</taxon>
        <taxon>Chlorellales</taxon>
        <taxon>Chlorellaceae</taxon>
        <taxon>Chlorella clade</taxon>
        <taxon>Chlorella</taxon>
    </lineage>
</organism>
<evidence type="ECO:0000256" key="1">
    <source>
        <dbReference type="SAM" id="MobiDB-lite"/>
    </source>
</evidence>
<reference evidence="2" key="2">
    <citation type="submission" date="2020-11" db="EMBL/GenBank/DDBJ databases">
        <authorList>
            <person name="Cecchin M."/>
            <person name="Marcolungo L."/>
            <person name="Rossato M."/>
            <person name="Girolomoni L."/>
            <person name="Cosentino E."/>
            <person name="Cuine S."/>
            <person name="Li-Beisson Y."/>
            <person name="Delledonne M."/>
            <person name="Ballottari M."/>
        </authorList>
    </citation>
    <scope>NUCLEOTIDE SEQUENCE</scope>
    <source>
        <strain evidence="2">211/11P</strain>
        <tissue evidence="2">Whole cell</tissue>
    </source>
</reference>
<dbReference type="Gene3D" id="1.25.10.10">
    <property type="entry name" value="Leucine-rich Repeat Variant"/>
    <property type="match status" value="1"/>
</dbReference>
<dbReference type="EMBL" id="SIDB01000004">
    <property type="protein sequence ID" value="KAI3433408.1"/>
    <property type="molecule type" value="Genomic_DNA"/>
</dbReference>
<proteinExistence type="predicted"/>
<protein>
    <recommendedName>
        <fullName evidence="4">TOG domain-containing protein</fullName>
    </recommendedName>
</protein>
<evidence type="ECO:0000313" key="3">
    <source>
        <dbReference type="Proteomes" id="UP001055712"/>
    </source>
</evidence>
<evidence type="ECO:0008006" key="4">
    <source>
        <dbReference type="Google" id="ProtNLM"/>
    </source>
</evidence>
<sequence length="441" mass="45801">MSAQERKPHSGGLAHLAKWCACLSPAPSVSPRPAEIATKTPAPPVQEKTSLRHSLSPLTDGLPSLRMEIPITAFTPHAQAAELISAGRVDPEKEPHIGAAVAEPASEPTSPTADVLSLLPADSQEQEQVQIPKPSPASQASRAAVADAKFTKKKRPKSPHSAKAKRSASCSSQRQPVAPPADLAAAMADLAAVQPVDAIGDLHALPVLVPLLLRALRAPRLGTTRAAILAFRDLFLGLGDAVCDHVADDSSPTSCSLLALLQKSTGGGLNNRKIAADANLCLIAMIESVTPAASLSMLSNYCSAKVHARVRGKVASLVAAAALRLAVTDPDAFDQGIMARCMQLGGPLLASGASERQAAQKLVLVVHSVCGRLSCSSNNVKEDVWGKLMRMQVTPDVAAVIEQVIARHAAACQQPGGCAELGGFSLVQPVKEAIAQLVQAE</sequence>
<feature type="region of interest" description="Disordered" evidence="1">
    <location>
        <begin position="123"/>
        <end position="176"/>
    </location>
</feature>
<reference evidence="2" key="1">
    <citation type="journal article" date="2019" name="Plant J.">
        <title>Chlorella vulgaris genome assembly and annotation reveals the molecular basis for metabolic acclimation to high light conditions.</title>
        <authorList>
            <person name="Cecchin M."/>
            <person name="Marcolungo L."/>
            <person name="Rossato M."/>
            <person name="Girolomoni L."/>
            <person name="Cosentino E."/>
            <person name="Cuine S."/>
            <person name="Li-Beisson Y."/>
            <person name="Delledonne M."/>
            <person name="Ballottari M."/>
        </authorList>
    </citation>
    <scope>NUCLEOTIDE SEQUENCE</scope>
    <source>
        <strain evidence="2">211/11P</strain>
    </source>
</reference>
<comment type="caution">
    <text evidence="2">The sequence shown here is derived from an EMBL/GenBank/DDBJ whole genome shotgun (WGS) entry which is preliminary data.</text>
</comment>
<dbReference type="Proteomes" id="UP001055712">
    <property type="component" value="Unassembled WGS sequence"/>
</dbReference>
<feature type="compositionally biased region" description="Low complexity" evidence="1">
    <location>
        <begin position="167"/>
        <end position="176"/>
    </location>
</feature>